<gene>
    <name evidence="1" type="ORF">NEILACOT_03088</name>
</gene>
<dbReference type="AlphaFoldDB" id="D0W6F0"/>
<evidence type="ECO:0000313" key="2">
    <source>
        <dbReference type="Proteomes" id="UP000003843"/>
    </source>
</evidence>
<proteinExistence type="predicted"/>
<sequence length="49" mass="5589">MHFKMPSETESVSDGIPYKADNLPALPFVTRLFNALISIFNNSRTNLKY</sequence>
<reference evidence="1 2" key="1">
    <citation type="submission" date="2009-10" db="EMBL/GenBank/DDBJ databases">
        <authorList>
            <person name="Weinstock G."/>
            <person name="Sodergren E."/>
            <person name="Clifton S."/>
            <person name="Fulton L."/>
            <person name="Fulton B."/>
            <person name="Courtney L."/>
            <person name="Fronick C."/>
            <person name="Harrison M."/>
            <person name="Strong C."/>
            <person name="Farmer C."/>
            <person name="Delahaunty K."/>
            <person name="Markovic C."/>
            <person name="Hall O."/>
            <person name="Minx P."/>
            <person name="Tomlinson C."/>
            <person name="Mitreva M."/>
            <person name="Nelson J."/>
            <person name="Hou S."/>
            <person name="Wollam A."/>
            <person name="Pepin K.H."/>
            <person name="Johnson M."/>
            <person name="Bhonagiri V."/>
            <person name="Nash W.E."/>
            <person name="Warren W."/>
            <person name="Chinwalla A."/>
            <person name="Mardis E.R."/>
            <person name="Wilson R.K."/>
        </authorList>
    </citation>
    <scope>NUCLEOTIDE SEQUENCE [LARGE SCALE GENOMIC DNA]</scope>
    <source>
        <strain evidence="1 2">ATCC 23970</strain>
    </source>
</reference>
<dbReference type="EMBL" id="ACEQ02000001">
    <property type="protein sequence ID" value="EEZ76896.1"/>
    <property type="molecule type" value="Genomic_DNA"/>
</dbReference>
<protein>
    <submittedName>
        <fullName evidence="1">Uncharacterized protein</fullName>
    </submittedName>
</protein>
<name>D0W6F0_NEILA</name>
<organism evidence="1 2">
    <name type="scientific">Neisseria lactamica ATCC 23970</name>
    <dbReference type="NCBI Taxonomy" id="546265"/>
    <lineage>
        <taxon>Bacteria</taxon>
        <taxon>Pseudomonadati</taxon>
        <taxon>Pseudomonadota</taxon>
        <taxon>Betaproteobacteria</taxon>
        <taxon>Neisseriales</taxon>
        <taxon>Neisseriaceae</taxon>
        <taxon>Neisseria</taxon>
    </lineage>
</organism>
<accession>D0W6F0</accession>
<comment type="caution">
    <text evidence="1">The sequence shown here is derived from an EMBL/GenBank/DDBJ whole genome shotgun (WGS) entry which is preliminary data.</text>
</comment>
<evidence type="ECO:0000313" key="1">
    <source>
        <dbReference type="EMBL" id="EEZ76896.1"/>
    </source>
</evidence>
<dbReference type="Proteomes" id="UP000003843">
    <property type="component" value="Unassembled WGS sequence"/>
</dbReference>